<proteinExistence type="predicted"/>
<evidence type="ECO:0000313" key="2">
    <source>
        <dbReference type="Proteomes" id="UP000316727"/>
    </source>
</evidence>
<keyword evidence="2" id="KW-1185">Reference proteome</keyword>
<dbReference type="AlphaFoldDB" id="A0A501VYH5"/>
<name>A0A501VYH5_9BACT</name>
<protein>
    <submittedName>
        <fullName evidence="1">Uncharacterized protein</fullName>
    </submittedName>
</protein>
<sequence>MARATAYKEAVTALLQEFQQTHEAQELIDGLRQLEEAAGEGERWLRFFEGDTGATSIGDLEHHLAAPSQPNYRSVLESMDISLEQGGLQVRFS</sequence>
<accession>A0A501VYH5</accession>
<reference evidence="1 2" key="1">
    <citation type="submission" date="2019-06" db="EMBL/GenBank/DDBJ databases">
        <title>A novel bacterium of genus Pontibacter, isolated from marine sediment.</title>
        <authorList>
            <person name="Huang H."/>
            <person name="Mo K."/>
            <person name="Hu Y."/>
        </authorList>
    </citation>
    <scope>NUCLEOTIDE SEQUENCE [LARGE SCALE GENOMIC DNA]</scope>
    <source>
        <strain evidence="1 2">HB172049</strain>
    </source>
</reference>
<evidence type="ECO:0000313" key="1">
    <source>
        <dbReference type="EMBL" id="TPE42459.1"/>
    </source>
</evidence>
<organism evidence="1 2">
    <name type="scientific">Pontibacter mangrovi</name>
    <dbReference type="NCBI Taxonomy" id="2589816"/>
    <lineage>
        <taxon>Bacteria</taxon>
        <taxon>Pseudomonadati</taxon>
        <taxon>Bacteroidota</taxon>
        <taxon>Cytophagia</taxon>
        <taxon>Cytophagales</taxon>
        <taxon>Hymenobacteraceae</taxon>
        <taxon>Pontibacter</taxon>
    </lineage>
</organism>
<comment type="caution">
    <text evidence="1">The sequence shown here is derived from an EMBL/GenBank/DDBJ whole genome shotgun (WGS) entry which is preliminary data.</text>
</comment>
<dbReference type="Proteomes" id="UP000316727">
    <property type="component" value="Unassembled WGS sequence"/>
</dbReference>
<dbReference type="EMBL" id="VFRQ01000012">
    <property type="protein sequence ID" value="TPE42459.1"/>
    <property type="molecule type" value="Genomic_DNA"/>
</dbReference>
<dbReference type="RefSeq" id="WP_140623205.1">
    <property type="nucleotide sequence ID" value="NZ_VFRQ01000012.1"/>
</dbReference>
<gene>
    <name evidence="1" type="ORF">FJM65_17790</name>
</gene>